<proteinExistence type="predicted"/>
<organism evidence="1 2">
    <name type="scientific">Cuscuta epithymum</name>
    <dbReference type="NCBI Taxonomy" id="186058"/>
    <lineage>
        <taxon>Eukaryota</taxon>
        <taxon>Viridiplantae</taxon>
        <taxon>Streptophyta</taxon>
        <taxon>Embryophyta</taxon>
        <taxon>Tracheophyta</taxon>
        <taxon>Spermatophyta</taxon>
        <taxon>Magnoliopsida</taxon>
        <taxon>eudicotyledons</taxon>
        <taxon>Gunneridae</taxon>
        <taxon>Pentapetalae</taxon>
        <taxon>asterids</taxon>
        <taxon>lamiids</taxon>
        <taxon>Solanales</taxon>
        <taxon>Convolvulaceae</taxon>
        <taxon>Cuscuteae</taxon>
        <taxon>Cuscuta</taxon>
        <taxon>Cuscuta subgen. Cuscuta</taxon>
    </lineage>
</organism>
<name>A0AAV0EKK1_9ASTE</name>
<keyword evidence="2" id="KW-1185">Reference proteome</keyword>
<protein>
    <submittedName>
        <fullName evidence="1">Uncharacterized protein</fullName>
    </submittedName>
</protein>
<dbReference type="AlphaFoldDB" id="A0AAV0EKK1"/>
<accession>A0AAV0EKK1</accession>
<comment type="caution">
    <text evidence="1">The sequence shown here is derived from an EMBL/GenBank/DDBJ whole genome shotgun (WGS) entry which is preliminary data.</text>
</comment>
<sequence>MTPEAACVTPDEITVTQDPAVVVESLAAKQFDSTNTAQGWWRPDKVATMFGGTGTTATSGGGGGGDVWQRWRDVWRRRRRLAAAAVVCPAMSGGATCGSGSHT</sequence>
<evidence type="ECO:0000313" key="2">
    <source>
        <dbReference type="Proteomes" id="UP001152523"/>
    </source>
</evidence>
<dbReference type="Proteomes" id="UP001152523">
    <property type="component" value="Unassembled WGS sequence"/>
</dbReference>
<gene>
    <name evidence="1" type="ORF">CEPIT_LOCUS25884</name>
</gene>
<reference evidence="1" key="1">
    <citation type="submission" date="2022-07" db="EMBL/GenBank/DDBJ databases">
        <authorList>
            <person name="Macas J."/>
            <person name="Novak P."/>
            <person name="Neumann P."/>
        </authorList>
    </citation>
    <scope>NUCLEOTIDE SEQUENCE</scope>
</reference>
<dbReference type="EMBL" id="CAMAPF010000933">
    <property type="protein sequence ID" value="CAH9124301.1"/>
    <property type="molecule type" value="Genomic_DNA"/>
</dbReference>
<evidence type="ECO:0000313" key="1">
    <source>
        <dbReference type="EMBL" id="CAH9124301.1"/>
    </source>
</evidence>